<feature type="transmembrane region" description="Helical" evidence="7">
    <location>
        <begin position="337"/>
        <end position="358"/>
    </location>
</feature>
<dbReference type="Proteomes" id="UP001228905">
    <property type="component" value="Unassembled WGS sequence"/>
</dbReference>
<keyword evidence="9" id="KW-1185">Reference proteome</keyword>
<gene>
    <name evidence="8" type="ORF">QO010_000861</name>
</gene>
<evidence type="ECO:0000256" key="4">
    <source>
        <dbReference type="ARBA" id="ARBA00022692"/>
    </source>
</evidence>
<dbReference type="RefSeq" id="WP_307346445.1">
    <property type="nucleotide sequence ID" value="NZ_JAUSVS010000001.1"/>
</dbReference>
<evidence type="ECO:0000256" key="5">
    <source>
        <dbReference type="ARBA" id="ARBA00022989"/>
    </source>
</evidence>
<feature type="transmembrane region" description="Helical" evidence="7">
    <location>
        <begin position="94"/>
        <end position="115"/>
    </location>
</feature>
<comment type="subcellular location">
    <subcellularLocation>
        <location evidence="1">Cell membrane</location>
        <topology evidence="1">Multi-pass membrane protein</topology>
    </subcellularLocation>
</comment>
<feature type="transmembrane region" description="Helical" evidence="7">
    <location>
        <begin position="458"/>
        <end position="476"/>
    </location>
</feature>
<keyword evidence="3" id="KW-1003">Cell membrane</keyword>
<evidence type="ECO:0000256" key="1">
    <source>
        <dbReference type="ARBA" id="ARBA00004651"/>
    </source>
</evidence>
<feature type="transmembrane region" description="Helical" evidence="7">
    <location>
        <begin position="24"/>
        <end position="48"/>
    </location>
</feature>
<protein>
    <submittedName>
        <fullName evidence="8">PST family polysaccharide transporter</fullName>
    </submittedName>
</protein>
<proteinExistence type="inferred from homology"/>
<feature type="transmembrane region" description="Helical" evidence="7">
    <location>
        <begin position="426"/>
        <end position="446"/>
    </location>
</feature>
<keyword evidence="5 7" id="KW-1133">Transmembrane helix</keyword>
<evidence type="ECO:0000256" key="3">
    <source>
        <dbReference type="ARBA" id="ARBA00022475"/>
    </source>
</evidence>
<dbReference type="EMBL" id="JAUSVS010000001">
    <property type="protein sequence ID" value="MDQ0463113.1"/>
    <property type="molecule type" value="Genomic_DNA"/>
</dbReference>
<evidence type="ECO:0000256" key="6">
    <source>
        <dbReference type="ARBA" id="ARBA00023136"/>
    </source>
</evidence>
<feature type="transmembrane region" description="Helical" evidence="7">
    <location>
        <begin position="365"/>
        <end position="388"/>
    </location>
</feature>
<evidence type="ECO:0000313" key="9">
    <source>
        <dbReference type="Proteomes" id="UP001228905"/>
    </source>
</evidence>
<reference evidence="8 9" key="1">
    <citation type="submission" date="2023-07" db="EMBL/GenBank/DDBJ databases">
        <title>Genomic Encyclopedia of Type Strains, Phase IV (KMG-IV): sequencing the most valuable type-strain genomes for metagenomic binning, comparative biology and taxonomic classification.</title>
        <authorList>
            <person name="Goeker M."/>
        </authorList>
    </citation>
    <scope>NUCLEOTIDE SEQUENCE [LARGE SCALE GENOMIC DNA]</scope>
    <source>
        <strain evidence="8 9">DSM 18695</strain>
    </source>
</reference>
<dbReference type="InterPro" id="IPR050833">
    <property type="entry name" value="Poly_Biosynth_Transport"/>
</dbReference>
<dbReference type="PANTHER" id="PTHR30250:SF10">
    <property type="entry name" value="LIPOPOLYSACCHARIDE BIOSYNTHESIS PROTEIN WZXC"/>
    <property type="match status" value="1"/>
</dbReference>
<name>A0ABU0IM76_9CAUL</name>
<comment type="similarity">
    <text evidence="2">Belongs to the polysaccharide synthase family.</text>
</comment>
<feature type="transmembrane region" description="Helical" evidence="7">
    <location>
        <begin position="159"/>
        <end position="177"/>
    </location>
</feature>
<feature type="transmembrane region" description="Helical" evidence="7">
    <location>
        <begin position="243"/>
        <end position="260"/>
    </location>
</feature>
<dbReference type="PANTHER" id="PTHR30250">
    <property type="entry name" value="PST FAMILY PREDICTED COLANIC ACID TRANSPORTER"/>
    <property type="match status" value="1"/>
</dbReference>
<comment type="caution">
    <text evidence="8">The sequence shown here is derived from an EMBL/GenBank/DDBJ whole genome shotgun (WGS) entry which is preliminary data.</text>
</comment>
<keyword evidence="6 7" id="KW-0472">Membrane</keyword>
<evidence type="ECO:0000256" key="2">
    <source>
        <dbReference type="ARBA" id="ARBA00007430"/>
    </source>
</evidence>
<feature type="transmembrane region" description="Helical" evidence="7">
    <location>
        <begin position="394"/>
        <end position="414"/>
    </location>
</feature>
<accession>A0ABU0IM76</accession>
<feature type="transmembrane region" description="Helical" evidence="7">
    <location>
        <begin position="296"/>
        <end position="317"/>
    </location>
</feature>
<evidence type="ECO:0000313" key="8">
    <source>
        <dbReference type="EMBL" id="MDQ0463113.1"/>
    </source>
</evidence>
<feature type="transmembrane region" description="Helical" evidence="7">
    <location>
        <begin position="121"/>
        <end position="139"/>
    </location>
</feature>
<keyword evidence="4 7" id="KW-0812">Transmembrane</keyword>
<sequence>MDEELPPPAMENPRLDVERTRKTVIWGVSLAAATKVGSIALSFVLARLIAPHMYGQYGTVSTILLFVMSFSMQRFTENLFTQKEPTLEQYHSQLGFGLLLHLLLFTITNLIALAMWFSPTFAPVAIYLHAASISILLNVPRIHYATHLRFELMFERIRMLQVVSFVLYAASSITLALNGFGIWALLTQNLVVPLPFVVAYLLDDKALRGMTFRWSAYRGAFGFGIKRMGGDVMRTAQQAIESVAFSALVGFSTLGIYVRAMGLAQFATIWLSDQVTAVLYPAVAKLEPRSPDAKRAAGLLLRVGLWAGAPAGVAVAMANHAAIHVLYGNQWLEAVPLVRPLLIAAVVSGLITMSNLVMLTNEGPLPVLVMDIVSAVVTLAGLGVLARWGIYPYVLYLAGAHLVLLAGLMGVLIQRGVILVRDMARATLPGLILMAAGLSIAAIPAYQQAEVTQPVLTLGLTGLGCGLTLLLLARFIDMEGLARICRLMPGSRYLFRLLRLDPRLAIRST</sequence>
<organism evidence="8 9">
    <name type="scientific">Caulobacter ginsengisoli</name>
    <dbReference type="NCBI Taxonomy" id="400775"/>
    <lineage>
        <taxon>Bacteria</taxon>
        <taxon>Pseudomonadati</taxon>
        <taxon>Pseudomonadota</taxon>
        <taxon>Alphaproteobacteria</taxon>
        <taxon>Caulobacterales</taxon>
        <taxon>Caulobacteraceae</taxon>
        <taxon>Caulobacter</taxon>
    </lineage>
</organism>
<dbReference type="Pfam" id="PF13440">
    <property type="entry name" value="Polysacc_synt_3"/>
    <property type="match status" value="1"/>
</dbReference>
<feature type="transmembrane region" description="Helical" evidence="7">
    <location>
        <begin position="54"/>
        <end position="73"/>
    </location>
</feature>
<evidence type="ECO:0000256" key="7">
    <source>
        <dbReference type="SAM" id="Phobius"/>
    </source>
</evidence>